<feature type="region of interest" description="Disordered" evidence="1">
    <location>
        <begin position="225"/>
        <end position="245"/>
    </location>
</feature>
<dbReference type="Proteomes" id="UP000014071">
    <property type="component" value="Unassembled WGS sequence"/>
</dbReference>
<dbReference type="AlphaFoldDB" id="R9NWB1"/>
<evidence type="ECO:0000259" key="2">
    <source>
        <dbReference type="Pfam" id="PF13622"/>
    </source>
</evidence>
<dbReference type="PANTHER" id="PTHR38110:SF1">
    <property type="entry name" value="THIOESTERASE DOMAIN-CONTAINING PROTEIN"/>
    <property type="match status" value="1"/>
</dbReference>
<proteinExistence type="predicted"/>
<keyword evidence="4" id="KW-1185">Reference proteome</keyword>
<reference evidence="4" key="1">
    <citation type="journal article" date="2013" name="Genome Announc.">
        <title>Draft genome sequence of the basidiomycetous yeast-like fungus Pseudozyma hubeiensis SY62, which produces an abundant amount of the biosurfactant mannosylerythritol lipids.</title>
        <authorList>
            <person name="Konishi M."/>
            <person name="Hatada Y."/>
            <person name="Horiuchi J."/>
        </authorList>
    </citation>
    <scope>NUCLEOTIDE SEQUENCE [LARGE SCALE GENOMIC DNA]</scope>
    <source>
        <strain evidence="4">SY62</strain>
    </source>
</reference>
<gene>
    <name evidence="3" type="ORF">PHSY_000307</name>
</gene>
<feature type="domain" description="Acyl-CoA thioesterase-like N-terminal HotDog" evidence="2">
    <location>
        <begin position="62"/>
        <end position="138"/>
    </location>
</feature>
<feature type="compositionally biased region" description="Basic and acidic residues" evidence="1">
    <location>
        <begin position="233"/>
        <end position="243"/>
    </location>
</feature>
<sequence>MLQEKTSNVDTKSPPQFEAQQETLSFDEATRVERLQAAPDSLAAVAATKTKDTTVWYRAAIRSEWCSTPQVPHGGFLASLLLSALLERQSSQQHPDPYTLTYDFLKVLSPGEAFVSVTALGKVSGSFTSIVAELYQVRKDKVLLGVNVRGNFADLSKQQGKSTLPLHYGAISKLEDVPVPHPRSWYLPPSQAMISRQLDLLVKLETQRRPFADYFVRFHPDDVDTPQQEDFSEEHASADEPSNHHYCKGSKILPLRSPHSRRIDVKSLPMFGDFRRPAYENVIKKDPVHAHDVPTRKYAFPTLQYTIRFLGKIPEETEWLHTQWRETVVDGRIISDVYITTEREAKPVAVCQLDSLMFDMQWALSTMPSADKAKEAPKASQL</sequence>
<organism evidence="3 4">
    <name type="scientific">Pseudozyma hubeiensis (strain SY62)</name>
    <name type="common">Yeast</name>
    <dbReference type="NCBI Taxonomy" id="1305764"/>
    <lineage>
        <taxon>Eukaryota</taxon>
        <taxon>Fungi</taxon>
        <taxon>Dikarya</taxon>
        <taxon>Basidiomycota</taxon>
        <taxon>Ustilaginomycotina</taxon>
        <taxon>Ustilaginomycetes</taxon>
        <taxon>Ustilaginales</taxon>
        <taxon>Ustilaginaceae</taxon>
        <taxon>Pseudozyma</taxon>
    </lineage>
</organism>
<dbReference type="HOGENOM" id="CLU_723855_0_0_1"/>
<dbReference type="InterPro" id="IPR042171">
    <property type="entry name" value="Acyl-CoA_hotdog"/>
</dbReference>
<dbReference type="PANTHER" id="PTHR38110">
    <property type="entry name" value="CHROMOSOME 23, WHOLE GENOME SHOTGUN SEQUENCE"/>
    <property type="match status" value="1"/>
</dbReference>
<dbReference type="EMBL" id="DF238768">
    <property type="protein sequence ID" value="GAC92752.1"/>
    <property type="molecule type" value="Genomic_DNA"/>
</dbReference>
<dbReference type="eggNOG" id="ENOG502TDMK">
    <property type="taxonomic scope" value="Eukaryota"/>
</dbReference>
<accession>R9NWB1</accession>
<dbReference type="OrthoDB" id="2532955at2759"/>
<dbReference type="Gene3D" id="2.40.160.210">
    <property type="entry name" value="Acyl-CoA thioesterase, double hotdog domain"/>
    <property type="match status" value="1"/>
</dbReference>
<evidence type="ECO:0000313" key="4">
    <source>
        <dbReference type="Proteomes" id="UP000014071"/>
    </source>
</evidence>
<protein>
    <recommendedName>
        <fullName evidence="2">Acyl-CoA thioesterase-like N-terminal HotDog domain-containing protein</fullName>
    </recommendedName>
</protein>
<evidence type="ECO:0000256" key="1">
    <source>
        <dbReference type="SAM" id="MobiDB-lite"/>
    </source>
</evidence>
<dbReference type="InterPro" id="IPR052389">
    <property type="entry name" value="Sec_Metab_Biosynth-Assoc"/>
</dbReference>
<evidence type="ECO:0000313" key="3">
    <source>
        <dbReference type="EMBL" id="GAC92752.1"/>
    </source>
</evidence>
<dbReference type="GeneID" id="24105618"/>
<feature type="region of interest" description="Disordered" evidence="1">
    <location>
        <begin position="1"/>
        <end position="23"/>
    </location>
</feature>
<dbReference type="InterPro" id="IPR049449">
    <property type="entry name" value="TesB_ACOT8-like_N"/>
</dbReference>
<dbReference type="RefSeq" id="XP_012186339.1">
    <property type="nucleotide sequence ID" value="XM_012330949.1"/>
</dbReference>
<name>R9NWB1_PSEHS</name>
<dbReference type="Pfam" id="PF13622">
    <property type="entry name" value="4HBT_3"/>
    <property type="match status" value="1"/>
</dbReference>